<keyword evidence="3" id="KW-1185">Reference proteome</keyword>
<feature type="compositionally biased region" description="Polar residues" evidence="1">
    <location>
        <begin position="1"/>
        <end position="11"/>
    </location>
</feature>
<evidence type="ECO:0000256" key="1">
    <source>
        <dbReference type="SAM" id="MobiDB-lite"/>
    </source>
</evidence>
<name>A0ABT7XVG7_9NEIS</name>
<evidence type="ECO:0000313" key="3">
    <source>
        <dbReference type="Proteomes" id="UP001168540"/>
    </source>
</evidence>
<organism evidence="2 3">
    <name type="scientific">Crenobacter oryzisoli</name>
    <dbReference type="NCBI Taxonomy" id="3056844"/>
    <lineage>
        <taxon>Bacteria</taxon>
        <taxon>Pseudomonadati</taxon>
        <taxon>Pseudomonadota</taxon>
        <taxon>Betaproteobacteria</taxon>
        <taxon>Neisseriales</taxon>
        <taxon>Neisseriaceae</taxon>
        <taxon>Crenobacter</taxon>
    </lineage>
</organism>
<dbReference type="RefSeq" id="WP_289832385.1">
    <property type="nucleotide sequence ID" value="NZ_JAUEDK010000105.1"/>
</dbReference>
<dbReference type="Proteomes" id="UP001168540">
    <property type="component" value="Unassembled WGS sequence"/>
</dbReference>
<feature type="region of interest" description="Disordered" evidence="1">
    <location>
        <begin position="1"/>
        <end position="41"/>
    </location>
</feature>
<accession>A0ABT7XVG7</accession>
<proteinExistence type="predicted"/>
<reference evidence="2" key="1">
    <citation type="submission" date="2023-06" db="EMBL/GenBank/DDBJ databases">
        <authorList>
            <person name="Zhang S."/>
        </authorList>
    </citation>
    <scope>NUCLEOTIDE SEQUENCE</scope>
    <source>
        <strain evidence="2">SG2303</strain>
    </source>
</reference>
<protein>
    <submittedName>
        <fullName evidence="2">Uncharacterized protein</fullName>
    </submittedName>
</protein>
<dbReference type="EMBL" id="JAUEDK010000105">
    <property type="protein sequence ID" value="MDN0077791.1"/>
    <property type="molecule type" value="Genomic_DNA"/>
</dbReference>
<gene>
    <name evidence="2" type="ORF">QU481_23635</name>
</gene>
<comment type="caution">
    <text evidence="2">The sequence shown here is derived from an EMBL/GenBank/DDBJ whole genome shotgun (WGS) entry which is preliminary data.</text>
</comment>
<sequence>MKIQRNGSTPSVKGPQDWFIGTVRVDPPFPRKNRPAPAGDP</sequence>
<evidence type="ECO:0000313" key="2">
    <source>
        <dbReference type="EMBL" id="MDN0077791.1"/>
    </source>
</evidence>